<feature type="domain" description="Carrier" evidence="4">
    <location>
        <begin position="1004"/>
        <end position="1079"/>
    </location>
</feature>
<accession>A0A1R0KG53</accession>
<dbReference type="InterPro" id="IPR025110">
    <property type="entry name" value="AMP-bd_C"/>
</dbReference>
<comment type="caution">
    <text evidence="5">The sequence shown here is derived from an EMBL/GenBank/DDBJ whole genome shotgun (WGS) entry which is preliminary data.</text>
</comment>
<keyword evidence="6" id="KW-1185">Reference proteome</keyword>
<reference evidence="5 6" key="1">
    <citation type="submission" date="2016-01" db="EMBL/GenBank/DDBJ databases">
        <title>Amycolatopsis coloradensis genome sequencing and assembly.</title>
        <authorList>
            <person name="Mayilraj S."/>
        </authorList>
    </citation>
    <scope>NUCLEOTIDE SEQUENCE [LARGE SCALE GENOMIC DNA]</scope>
    <source>
        <strain evidence="5 6">DSM 44225</strain>
    </source>
</reference>
<dbReference type="Gene3D" id="3.30.300.30">
    <property type="match status" value="1"/>
</dbReference>
<dbReference type="OrthoDB" id="2472181at2"/>
<dbReference type="CDD" id="cd19531">
    <property type="entry name" value="LCL_NRPS-like"/>
    <property type="match status" value="1"/>
</dbReference>
<dbReference type="Pfam" id="PF00501">
    <property type="entry name" value="AMP-binding"/>
    <property type="match status" value="1"/>
</dbReference>
<dbReference type="SUPFAM" id="SSF52777">
    <property type="entry name" value="CoA-dependent acyltransferases"/>
    <property type="match status" value="2"/>
</dbReference>
<dbReference type="Pfam" id="PF00550">
    <property type="entry name" value="PP-binding"/>
    <property type="match status" value="1"/>
</dbReference>
<dbReference type="AlphaFoldDB" id="A0A1R0KG53"/>
<dbReference type="InterPro" id="IPR009081">
    <property type="entry name" value="PP-bd_ACP"/>
</dbReference>
<dbReference type="PANTHER" id="PTHR45527">
    <property type="entry name" value="NONRIBOSOMAL PEPTIDE SYNTHETASE"/>
    <property type="match status" value="1"/>
</dbReference>
<dbReference type="InterPro" id="IPR045851">
    <property type="entry name" value="AMP-bd_C_sf"/>
</dbReference>
<dbReference type="PROSITE" id="PS00455">
    <property type="entry name" value="AMP_BINDING"/>
    <property type="match status" value="1"/>
</dbReference>
<dbReference type="SUPFAM" id="SSF47336">
    <property type="entry name" value="ACP-like"/>
    <property type="match status" value="1"/>
</dbReference>
<dbReference type="GO" id="GO:0008610">
    <property type="term" value="P:lipid biosynthetic process"/>
    <property type="evidence" value="ECO:0007669"/>
    <property type="project" value="UniProtKB-ARBA"/>
</dbReference>
<evidence type="ECO:0000313" key="5">
    <source>
        <dbReference type="EMBL" id="OLZ44525.1"/>
    </source>
</evidence>
<gene>
    <name evidence="5" type="ORF">BS329_36220</name>
</gene>
<dbReference type="Gene3D" id="1.10.1200.10">
    <property type="entry name" value="ACP-like"/>
    <property type="match status" value="1"/>
</dbReference>
<dbReference type="PROSITE" id="PS50075">
    <property type="entry name" value="CARRIER"/>
    <property type="match status" value="1"/>
</dbReference>
<dbReference type="SUPFAM" id="SSF56801">
    <property type="entry name" value="Acetyl-CoA synthetase-like"/>
    <property type="match status" value="1"/>
</dbReference>
<dbReference type="GO" id="GO:0005829">
    <property type="term" value="C:cytosol"/>
    <property type="evidence" value="ECO:0007669"/>
    <property type="project" value="TreeGrafter"/>
</dbReference>
<dbReference type="InterPro" id="IPR000873">
    <property type="entry name" value="AMP-dep_synth/lig_dom"/>
</dbReference>
<dbReference type="STRING" id="76021.BS329_36220"/>
<dbReference type="CDD" id="cd05930">
    <property type="entry name" value="A_NRPS"/>
    <property type="match status" value="1"/>
</dbReference>
<evidence type="ECO:0000313" key="6">
    <source>
        <dbReference type="Proteomes" id="UP000187486"/>
    </source>
</evidence>
<keyword evidence="3" id="KW-0597">Phosphoprotein</keyword>
<comment type="cofactor">
    <cofactor evidence="1">
        <name>pantetheine 4'-phosphate</name>
        <dbReference type="ChEBI" id="CHEBI:47942"/>
    </cofactor>
</comment>
<dbReference type="Gene3D" id="3.40.50.980">
    <property type="match status" value="2"/>
</dbReference>
<dbReference type="RefSeq" id="WP_076167403.1">
    <property type="nucleotide sequence ID" value="NZ_JBEZVB010000031.1"/>
</dbReference>
<name>A0A1R0KG53_9PSEU</name>
<dbReference type="PROSITE" id="PS00012">
    <property type="entry name" value="PHOSPHOPANTETHEINE"/>
    <property type="match status" value="1"/>
</dbReference>
<dbReference type="FunFam" id="3.40.50.12780:FF:000012">
    <property type="entry name" value="Non-ribosomal peptide synthetase"/>
    <property type="match status" value="1"/>
</dbReference>
<evidence type="ECO:0000256" key="3">
    <source>
        <dbReference type="ARBA" id="ARBA00022553"/>
    </source>
</evidence>
<dbReference type="InterPro" id="IPR036736">
    <property type="entry name" value="ACP-like_sf"/>
</dbReference>
<dbReference type="GO" id="GO:0031177">
    <property type="term" value="F:phosphopantetheine binding"/>
    <property type="evidence" value="ECO:0007669"/>
    <property type="project" value="TreeGrafter"/>
</dbReference>
<organism evidence="5 6">
    <name type="scientific">Amycolatopsis coloradensis</name>
    <dbReference type="NCBI Taxonomy" id="76021"/>
    <lineage>
        <taxon>Bacteria</taxon>
        <taxon>Bacillati</taxon>
        <taxon>Actinomycetota</taxon>
        <taxon>Actinomycetes</taxon>
        <taxon>Pseudonocardiales</taxon>
        <taxon>Pseudonocardiaceae</taxon>
        <taxon>Amycolatopsis</taxon>
    </lineage>
</organism>
<keyword evidence="2" id="KW-0596">Phosphopantetheine</keyword>
<dbReference type="FunFam" id="2.30.38.10:FF:000001">
    <property type="entry name" value="Non-ribosomal peptide synthetase PvdI"/>
    <property type="match status" value="1"/>
</dbReference>
<dbReference type="GO" id="GO:0043041">
    <property type="term" value="P:amino acid activation for nonribosomal peptide biosynthetic process"/>
    <property type="evidence" value="ECO:0007669"/>
    <property type="project" value="TreeGrafter"/>
</dbReference>
<dbReference type="Pfam" id="PF13193">
    <property type="entry name" value="AMP-binding_C"/>
    <property type="match status" value="1"/>
</dbReference>
<dbReference type="InterPro" id="IPR023213">
    <property type="entry name" value="CAT-like_dom_sf"/>
</dbReference>
<dbReference type="InterPro" id="IPR006162">
    <property type="entry name" value="Ppantetheine_attach_site"/>
</dbReference>
<dbReference type="Gene3D" id="3.30.559.30">
    <property type="entry name" value="Nonribosomal peptide synthetase, condensation domain"/>
    <property type="match status" value="1"/>
</dbReference>
<dbReference type="PANTHER" id="PTHR45527:SF1">
    <property type="entry name" value="FATTY ACID SYNTHASE"/>
    <property type="match status" value="1"/>
</dbReference>
<dbReference type="FunFam" id="3.40.50.980:FF:000001">
    <property type="entry name" value="Non-ribosomal peptide synthetase"/>
    <property type="match status" value="1"/>
</dbReference>
<dbReference type="NCBIfam" id="TIGR01733">
    <property type="entry name" value="AA-adenyl-dom"/>
    <property type="match status" value="1"/>
</dbReference>
<dbReference type="InterPro" id="IPR010071">
    <property type="entry name" value="AA_adenyl_dom"/>
</dbReference>
<dbReference type="EMBL" id="MQUQ01000025">
    <property type="protein sequence ID" value="OLZ44525.1"/>
    <property type="molecule type" value="Genomic_DNA"/>
</dbReference>
<dbReference type="GO" id="GO:0009366">
    <property type="term" value="C:enterobactin synthetase complex"/>
    <property type="evidence" value="ECO:0007669"/>
    <property type="project" value="TreeGrafter"/>
</dbReference>
<dbReference type="Proteomes" id="UP000187486">
    <property type="component" value="Unassembled WGS sequence"/>
</dbReference>
<dbReference type="Pfam" id="PF00668">
    <property type="entry name" value="Condensation"/>
    <property type="match status" value="1"/>
</dbReference>
<proteinExistence type="predicted"/>
<dbReference type="GO" id="GO:0047527">
    <property type="term" value="F:2,3-dihydroxybenzoate-serine ligase activity"/>
    <property type="evidence" value="ECO:0007669"/>
    <property type="project" value="TreeGrafter"/>
</dbReference>
<dbReference type="Gene3D" id="3.30.559.10">
    <property type="entry name" value="Chloramphenicol acetyltransferase-like domain"/>
    <property type="match status" value="1"/>
</dbReference>
<dbReference type="GO" id="GO:0009239">
    <property type="term" value="P:enterobactin biosynthetic process"/>
    <property type="evidence" value="ECO:0007669"/>
    <property type="project" value="TreeGrafter"/>
</dbReference>
<dbReference type="Gene3D" id="2.30.38.10">
    <property type="entry name" value="Luciferase, Domain 3"/>
    <property type="match status" value="1"/>
</dbReference>
<evidence type="ECO:0000256" key="1">
    <source>
        <dbReference type="ARBA" id="ARBA00001957"/>
    </source>
</evidence>
<protein>
    <recommendedName>
        <fullName evidence="4">Carrier domain-containing protein</fullName>
    </recommendedName>
</protein>
<dbReference type="InterPro" id="IPR001242">
    <property type="entry name" value="Condensation_dom"/>
</dbReference>
<dbReference type="InterPro" id="IPR020845">
    <property type="entry name" value="AMP-binding_CS"/>
</dbReference>
<sequence length="1103" mass="119009">MSMPNPPARPDASPHAGLAEARKAVLALRERQQALGQSGTGRIMPASRDRKLPLSFAQQRLWFLDRWAQGRPVYNSPLVLRLRADLDVDALRRALTDVVLRHEVLRTRYPSENGVAYQEVDPAPDLLALPVHDFSGEPDPEAAAAGTVERLVREPFDLGTGPVFRPALAKLGPAEYVLVLAMHHIATDGWSTAIVLRELVTAYQRATTGAAAPPPLPVQFADYAVWQRGWLAGEAPKAQLEYWREQLRDLPTLDLPTDRPRPAERSQAGATEEVLLPESLAGRLTEVARTERVTELTVALATFTAIMSRYSGQSDVVVGSIFSGRTRPEIDPLIGFFANTVVLRVSTAGNPTFRELLARTSDTVIKAHLNQDLPFGKLVDELGPDRDPGRNPLFQVSFTLQHAGVESATVGGLEAEVYPFQVGTARFDLAVQLTQVPGRGLRLWAEYSTELFDVARIRGLFDHYRRALELFLDDPGLRLGGLPLLSEAEYQTIVVDDNRTERDYGTSELCLHQLFESTVDRVPDAVASRFEGASLSYRELDEAANRLAARLIETGVGPETVVGVLLERGPGLPIAFAGIHKAGGAYLPLDPDHPPARRELLLTEARAGIVVTTEALAGTVPPGVRTVRVDDPSLAGLPATRPSVEVSPDNLAYVIFTSGSTGRPKGVQVSHRSIANFAPAVIELFGLREGDRVLQFANPAFDVSLFDFFGALCSGATLVQAPRSDLLDPGRLTGLMRSERVTVTDLPPAVLRLLSPGDLPDLRALFVGLEAFPGELVNAWNTEGRQFHNGYGPTEATVACVDFRCPHEHHDAMPPIGVPMANYQAYVVDRFGQPVPSGVPGELLIGGVGVARGYMNAPGPTAEKFVPDPFGGTGARLYRTGDLVRRRADGNLEFIGRIDNQVKIRGLRIEPTEIEHALLALDGVDDAAVVVSGSGGSAQLVAYVAGADVDSARLGTELRGALPVYLVPTQFVTMAELPRAASGKLDRSRLPGLTPGAVVVAAEPPSTATQLAVAAIWQEILGVEKISLGDGFFAIGGSSLKITQVATRVHETFGVRLELRELFQYATLGELAELVEKRELENVSADELAALLDEVDPDGGPTR</sequence>
<evidence type="ECO:0000259" key="4">
    <source>
        <dbReference type="PROSITE" id="PS50075"/>
    </source>
</evidence>
<evidence type="ECO:0000256" key="2">
    <source>
        <dbReference type="ARBA" id="ARBA00022450"/>
    </source>
</evidence>